<dbReference type="GeneTree" id="ENSGT00950000183002"/>
<dbReference type="FunFam" id="2.30.42.10:FF:000062">
    <property type="entry name" value="harmonin isoform X1"/>
    <property type="match status" value="1"/>
</dbReference>
<reference evidence="6" key="2">
    <citation type="submission" date="2025-09" db="UniProtKB">
        <authorList>
            <consortium name="Ensembl"/>
        </authorList>
    </citation>
    <scope>IDENTIFICATION</scope>
</reference>
<dbReference type="Gene3D" id="2.30.42.10">
    <property type="match status" value="3"/>
</dbReference>
<dbReference type="GO" id="GO:0002142">
    <property type="term" value="C:stereocilia ankle link complex"/>
    <property type="evidence" value="ECO:0007669"/>
    <property type="project" value="TreeGrafter"/>
</dbReference>
<evidence type="ECO:0000256" key="4">
    <source>
        <dbReference type="SAM" id="MobiDB-lite"/>
    </source>
</evidence>
<dbReference type="InterPro" id="IPR001478">
    <property type="entry name" value="PDZ"/>
</dbReference>
<dbReference type="GO" id="GO:0005929">
    <property type="term" value="C:cilium"/>
    <property type="evidence" value="ECO:0007669"/>
    <property type="project" value="TreeGrafter"/>
</dbReference>
<evidence type="ECO:0000313" key="7">
    <source>
        <dbReference type="Proteomes" id="UP000694388"/>
    </source>
</evidence>
<name>A0A8C4NMW0_EPTBU</name>
<dbReference type="GO" id="GO:0005886">
    <property type="term" value="C:plasma membrane"/>
    <property type="evidence" value="ECO:0007669"/>
    <property type="project" value="TreeGrafter"/>
</dbReference>
<feature type="region of interest" description="Disordered" evidence="4">
    <location>
        <begin position="453"/>
        <end position="500"/>
    </location>
</feature>
<dbReference type="SUPFAM" id="SSF50156">
    <property type="entry name" value="PDZ domain-like"/>
    <property type="match status" value="3"/>
</dbReference>
<dbReference type="CDD" id="cd06737">
    <property type="entry name" value="PDZ1_harmonin"/>
    <property type="match status" value="1"/>
</dbReference>
<sequence>MINTFVVERWKRQSRGNSGTSMTSAYPETCFPSQNPDVCCGSSISASTFPNPDTWCGWALPASGETPTRKADRMKRGPHHACLRNGWGHIKIEQLIDNEAEKEYLYDVLRMYEQSMDVPILVGDLKLLVTNPGRLSLFDCVRPLILLKHQMEYARLIPYTTRKLREVRLDRQGAESLGLSVRGGLEFNCGLFISAVIPGGQAETFGIRVGDEVVRVNGYSVSCCTHGEVLSLMRSRKVLALTLRHIGMLPIKSSLDEPLKWQFVVNSAVFIGGEGSRSGPGHQGGRDSLLKERKFFISLVGTRGLGCSVTSGPHQKPGVYVSHVKPGSVSEEVGLEVGDQIIEVNGVDFSNIEHVEAVKILKSSRTLTITVLNGAGRDMFRSAEELAAERQKHELQRRELLQQKREAVEEARLQREQEEVEQRRRAESKQLREDAEARFELELQQIKEEEDELQKELEVEWPSQQADGRSTEAFHTYSAPSKSKGIDGRRASKTGEHEGVQEGFQKYSEDFDPLTMFTADQIGDREVRKLHIKKNGPLDLGLEGGRGSPLAGRVVVAAVYEGGAADKHGGVAIGDELLAVDGYKLLDMRLEQAQAQLEQAWKRNAVSLTFLHSPALTSYGVYTAHNPDLTNSFHLHSQTTLHQATVGY</sequence>
<protein>
    <submittedName>
        <fullName evidence="6">Usher syndrome 1C</fullName>
    </submittedName>
</protein>
<dbReference type="InterPro" id="IPR036034">
    <property type="entry name" value="PDZ_sf"/>
</dbReference>
<dbReference type="GO" id="GO:0032426">
    <property type="term" value="C:stereocilium tip"/>
    <property type="evidence" value="ECO:0007669"/>
    <property type="project" value="TreeGrafter"/>
</dbReference>
<dbReference type="Proteomes" id="UP000694388">
    <property type="component" value="Unplaced"/>
</dbReference>
<dbReference type="FunFam" id="2.30.42.10:FF:000281">
    <property type="entry name" value="Usher syndrome 1C"/>
    <property type="match status" value="1"/>
</dbReference>
<dbReference type="InterPro" id="IPR051844">
    <property type="entry name" value="USH2_Complex_Protein"/>
</dbReference>
<dbReference type="Pfam" id="PF21219">
    <property type="entry name" value="USH1C_N"/>
    <property type="match status" value="1"/>
</dbReference>
<dbReference type="PROSITE" id="PS50106">
    <property type="entry name" value="PDZ"/>
    <property type="match status" value="3"/>
</dbReference>
<evidence type="ECO:0000256" key="2">
    <source>
        <dbReference type="ARBA" id="ARBA00022737"/>
    </source>
</evidence>
<feature type="domain" description="PDZ" evidence="5">
    <location>
        <begin position="301"/>
        <end position="364"/>
    </location>
</feature>
<dbReference type="PANTHER" id="PTHR23116">
    <property type="entry name" value="PDZ DOMAIN CONTAINING WHIRLIN AND HARMONIN-RELATED"/>
    <property type="match status" value="1"/>
</dbReference>
<keyword evidence="3" id="KW-0966">Cell projection</keyword>
<feature type="region of interest" description="Disordered" evidence="4">
    <location>
        <begin position="411"/>
        <end position="431"/>
    </location>
</feature>
<dbReference type="AlphaFoldDB" id="A0A8C4NMW0"/>
<evidence type="ECO:0000256" key="1">
    <source>
        <dbReference type="ARBA" id="ARBA00004316"/>
    </source>
</evidence>
<dbReference type="Ensembl" id="ENSEBUT00000008114.1">
    <property type="protein sequence ID" value="ENSEBUP00000007627.1"/>
    <property type="gene ID" value="ENSEBUG00000004974.1"/>
</dbReference>
<dbReference type="Gene3D" id="1.20.1160.20">
    <property type="match status" value="1"/>
</dbReference>
<organism evidence="6 7">
    <name type="scientific">Eptatretus burgeri</name>
    <name type="common">Inshore hagfish</name>
    <dbReference type="NCBI Taxonomy" id="7764"/>
    <lineage>
        <taxon>Eukaryota</taxon>
        <taxon>Metazoa</taxon>
        <taxon>Chordata</taxon>
        <taxon>Craniata</taxon>
        <taxon>Vertebrata</taxon>
        <taxon>Cyclostomata</taxon>
        <taxon>Myxini</taxon>
        <taxon>Myxiniformes</taxon>
        <taxon>Myxinidae</taxon>
        <taxon>Eptatretinae</taxon>
        <taxon>Eptatretus</taxon>
    </lineage>
</organism>
<proteinExistence type="predicted"/>
<accession>A0A8C4NMW0</accession>
<reference evidence="6" key="1">
    <citation type="submission" date="2025-08" db="UniProtKB">
        <authorList>
            <consortium name="Ensembl"/>
        </authorList>
    </citation>
    <scope>IDENTIFICATION</scope>
</reference>
<dbReference type="CDD" id="cd06503">
    <property type="entry name" value="ATP-synt_Fo_b"/>
    <property type="match status" value="1"/>
</dbReference>
<dbReference type="SMART" id="SM00228">
    <property type="entry name" value="PDZ"/>
    <property type="match status" value="3"/>
</dbReference>
<keyword evidence="7" id="KW-1185">Reference proteome</keyword>
<feature type="domain" description="PDZ" evidence="5">
    <location>
        <begin position="527"/>
        <end position="600"/>
    </location>
</feature>
<dbReference type="CDD" id="cd06738">
    <property type="entry name" value="PDZ2_harmonin"/>
    <property type="match status" value="1"/>
</dbReference>
<feature type="compositionally biased region" description="Basic and acidic residues" evidence="4">
    <location>
        <begin position="484"/>
        <end position="500"/>
    </location>
</feature>
<feature type="domain" description="PDZ" evidence="5">
    <location>
        <begin position="166"/>
        <end position="235"/>
    </location>
</feature>
<evidence type="ECO:0000259" key="5">
    <source>
        <dbReference type="PROSITE" id="PS50106"/>
    </source>
</evidence>
<dbReference type="PANTHER" id="PTHR23116:SF36">
    <property type="entry name" value="HARMONIN"/>
    <property type="match status" value="1"/>
</dbReference>
<dbReference type="Pfam" id="PF00595">
    <property type="entry name" value="PDZ"/>
    <property type="match status" value="3"/>
</dbReference>
<keyword evidence="2" id="KW-0677">Repeat</keyword>
<evidence type="ECO:0000256" key="3">
    <source>
        <dbReference type="ARBA" id="ARBA00023273"/>
    </source>
</evidence>
<dbReference type="FunFam" id="1.20.1160.20:FF:000001">
    <property type="entry name" value="harmonin isoform X1"/>
    <property type="match status" value="1"/>
</dbReference>
<evidence type="ECO:0000313" key="6">
    <source>
        <dbReference type="Ensembl" id="ENSEBUP00000007627.1"/>
    </source>
</evidence>
<comment type="subcellular location">
    <subcellularLocation>
        <location evidence="1">Cell projection</location>
    </subcellularLocation>
</comment>
<dbReference type="InterPro" id="IPR030237">
    <property type="entry name" value="Harmonin_N"/>
</dbReference>